<gene>
    <name evidence="2" type="ORF">RFI_03879</name>
</gene>
<dbReference type="EMBL" id="ASPP01003570">
    <property type="protein sequence ID" value="ETO33228.1"/>
    <property type="molecule type" value="Genomic_DNA"/>
</dbReference>
<comment type="caution">
    <text evidence="2">The sequence shown here is derived from an EMBL/GenBank/DDBJ whole genome shotgun (WGS) entry which is preliminary data.</text>
</comment>
<sequence length="256" mass="28781">MESLSKQYGHWMEKMQQVEMEKIQMRGQSDMSEQLETIEAVFNELESSLQARKKECMNKLEELSSQRRMLLDKQMDQIKSHLLFLRESMQLQDQEANDRKTRKEKMLEIERSVKTHSKQMDTTLGLQSVDLWFTYNKKKYARLLAKMKRFGDIMVTNMKMGTRPSAILSTAAAAAAAAATTTTATIAAANDTKTIYEHSSNVQNTNMWTLSLSNLDDVCSSSSKGDLATSSSSSSALTAALVHPNFAMTYTTTSVA</sequence>
<keyword evidence="3" id="KW-1185">Reference proteome</keyword>
<feature type="coiled-coil region" evidence="1">
    <location>
        <begin position="1"/>
        <end position="73"/>
    </location>
</feature>
<keyword evidence="1" id="KW-0175">Coiled coil</keyword>
<evidence type="ECO:0000313" key="2">
    <source>
        <dbReference type="EMBL" id="ETO33228.1"/>
    </source>
</evidence>
<dbReference type="AlphaFoldDB" id="X6P532"/>
<evidence type="ECO:0000256" key="1">
    <source>
        <dbReference type="SAM" id="Coils"/>
    </source>
</evidence>
<organism evidence="2 3">
    <name type="scientific">Reticulomyxa filosa</name>
    <dbReference type="NCBI Taxonomy" id="46433"/>
    <lineage>
        <taxon>Eukaryota</taxon>
        <taxon>Sar</taxon>
        <taxon>Rhizaria</taxon>
        <taxon>Retaria</taxon>
        <taxon>Foraminifera</taxon>
        <taxon>Monothalamids</taxon>
        <taxon>Reticulomyxidae</taxon>
        <taxon>Reticulomyxa</taxon>
    </lineage>
</organism>
<dbReference type="Proteomes" id="UP000023152">
    <property type="component" value="Unassembled WGS sequence"/>
</dbReference>
<proteinExistence type="predicted"/>
<protein>
    <submittedName>
        <fullName evidence="2">Uncharacterized protein</fullName>
    </submittedName>
</protein>
<evidence type="ECO:0000313" key="3">
    <source>
        <dbReference type="Proteomes" id="UP000023152"/>
    </source>
</evidence>
<accession>X6P532</accession>
<reference evidence="2 3" key="1">
    <citation type="journal article" date="2013" name="Curr. Biol.">
        <title>The Genome of the Foraminiferan Reticulomyxa filosa.</title>
        <authorList>
            <person name="Glockner G."/>
            <person name="Hulsmann N."/>
            <person name="Schleicher M."/>
            <person name="Noegel A.A."/>
            <person name="Eichinger L."/>
            <person name="Gallinger C."/>
            <person name="Pawlowski J."/>
            <person name="Sierra R."/>
            <person name="Euteneuer U."/>
            <person name="Pillet L."/>
            <person name="Moustafa A."/>
            <person name="Platzer M."/>
            <person name="Groth M."/>
            <person name="Szafranski K."/>
            <person name="Schliwa M."/>
        </authorList>
    </citation>
    <scope>NUCLEOTIDE SEQUENCE [LARGE SCALE GENOMIC DNA]</scope>
</reference>
<feature type="non-terminal residue" evidence="2">
    <location>
        <position position="256"/>
    </location>
</feature>
<name>X6P532_RETFI</name>